<keyword evidence="2" id="KW-1185">Reference proteome</keyword>
<organism evidence="1 2">
    <name type="scientific">Myodes glareolus</name>
    <name type="common">Bank vole</name>
    <name type="synonym">Clethrionomys glareolus</name>
    <dbReference type="NCBI Taxonomy" id="447135"/>
    <lineage>
        <taxon>Eukaryota</taxon>
        <taxon>Metazoa</taxon>
        <taxon>Chordata</taxon>
        <taxon>Craniata</taxon>
        <taxon>Vertebrata</taxon>
        <taxon>Euteleostomi</taxon>
        <taxon>Mammalia</taxon>
        <taxon>Eutheria</taxon>
        <taxon>Euarchontoglires</taxon>
        <taxon>Glires</taxon>
        <taxon>Rodentia</taxon>
        <taxon>Myomorpha</taxon>
        <taxon>Muroidea</taxon>
        <taxon>Cricetidae</taxon>
        <taxon>Arvicolinae</taxon>
        <taxon>Myodes</taxon>
    </lineage>
</organism>
<proteinExistence type="predicted"/>
<evidence type="ECO:0000313" key="1">
    <source>
        <dbReference type="EMBL" id="KAK7830968.1"/>
    </source>
</evidence>
<comment type="caution">
    <text evidence="1">The sequence shown here is derived from an EMBL/GenBank/DDBJ whole genome shotgun (WGS) entry which is preliminary data.</text>
</comment>
<gene>
    <name evidence="1" type="ORF">U0070_018512</name>
</gene>
<protein>
    <submittedName>
        <fullName evidence="1">Uncharacterized protein</fullName>
    </submittedName>
</protein>
<dbReference type="AlphaFoldDB" id="A0AAW0JW05"/>
<reference evidence="1 2" key="1">
    <citation type="journal article" date="2023" name="bioRxiv">
        <title>Conserved and derived expression patterns and positive selection on dental genes reveal complex evolutionary context of ever-growing rodent molars.</title>
        <authorList>
            <person name="Calamari Z.T."/>
            <person name="Song A."/>
            <person name="Cohen E."/>
            <person name="Akter M."/>
            <person name="Roy R.D."/>
            <person name="Hallikas O."/>
            <person name="Christensen M.M."/>
            <person name="Li P."/>
            <person name="Marangoni P."/>
            <person name="Jernvall J."/>
            <person name="Klein O.D."/>
        </authorList>
    </citation>
    <scope>NUCLEOTIDE SEQUENCE [LARGE SCALE GENOMIC DNA]</scope>
    <source>
        <strain evidence="1">V071</strain>
    </source>
</reference>
<sequence length="153" mass="16858">MSHAQKFHCSPLVRQLGNQASGNSPYPNDSICLFRLVCLPLLATVVPFCAYSSQAWFSIPLSVFRTAPTTLENPVYLSISLSTGSVTKYCKLGNFFFSEHLLVLAVWKAGSLSKELRSSGDSSSSRPLISYEILTRKKMDSQYSSQQATKPVP</sequence>
<dbReference type="Proteomes" id="UP001488838">
    <property type="component" value="Unassembled WGS sequence"/>
</dbReference>
<evidence type="ECO:0000313" key="2">
    <source>
        <dbReference type="Proteomes" id="UP001488838"/>
    </source>
</evidence>
<dbReference type="EMBL" id="JBBHLL010000016">
    <property type="protein sequence ID" value="KAK7830968.1"/>
    <property type="molecule type" value="Genomic_DNA"/>
</dbReference>
<accession>A0AAW0JW05</accession>
<name>A0AAW0JW05_MYOGA</name>